<dbReference type="RefSeq" id="WP_153651880.1">
    <property type="nucleotide sequence ID" value="NZ_CP045737.1"/>
</dbReference>
<organism evidence="2 3">
    <name type="scientific">Aeromicrobium yanjiei</name>
    <dbReference type="NCBI Taxonomy" id="2662028"/>
    <lineage>
        <taxon>Bacteria</taxon>
        <taxon>Bacillati</taxon>
        <taxon>Actinomycetota</taxon>
        <taxon>Actinomycetes</taxon>
        <taxon>Propionibacteriales</taxon>
        <taxon>Nocardioidaceae</taxon>
        <taxon>Aeromicrobium</taxon>
    </lineage>
</organism>
<accession>A0A5Q2MFW9</accession>
<dbReference type="Proteomes" id="UP000392064">
    <property type="component" value="Chromosome"/>
</dbReference>
<proteinExistence type="predicted"/>
<sequence length="163" mass="17600">MDVPDPAALRRAFINSSRSRTASMSLPTPWPPPRASELDFVGWVDPKAPLRAYLATGSAAGDDLTCVELRLPSASARAKRQTMCDLCQTSDAPDGSLLMVAPRSGARGRSGDTVGLYICSDFGCSLRARRPLKEHERSVTGAPDTRVEALRERVEAFVARVRG</sequence>
<feature type="domain" description="Elongation factor G-binding protein C-terminal treble-clef zinc-finger" evidence="1">
    <location>
        <begin position="9"/>
        <end position="161"/>
    </location>
</feature>
<evidence type="ECO:0000313" key="2">
    <source>
        <dbReference type="EMBL" id="QGG40609.1"/>
    </source>
</evidence>
<dbReference type="Pfam" id="PF16571">
    <property type="entry name" value="FBP_C"/>
    <property type="match status" value="1"/>
</dbReference>
<reference evidence="2 3" key="1">
    <citation type="submission" date="2019-11" db="EMBL/GenBank/DDBJ databases">
        <authorList>
            <person name="Li J."/>
        </authorList>
    </citation>
    <scope>NUCLEOTIDE SEQUENCE [LARGE SCALE GENOMIC DNA]</scope>
    <source>
        <strain evidence="2 3">MF47</strain>
    </source>
</reference>
<keyword evidence="3" id="KW-1185">Reference proteome</keyword>
<evidence type="ECO:0000313" key="3">
    <source>
        <dbReference type="Proteomes" id="UP000392064"/>
    </source>
</evidence>
<evidence type="ECO:0000259" key="1">
    <source>
        <dbReference type="Pfam" id="PF16571"/>
    </source>
</evidence>
<dbReference type="InterPro" id="IPR032330">
    <property type="entry name" value="EF-G-binding_C"/>
</dbReference>
<dbReference type="EMBL" id="CP045737">
    <property type="protein sequence ID" value="QGG40609.1"/>
    <property type="molecule type" value="Genomic_DNA"/>
</dbReference>
<dbReference type="AlphaFoldDB" id="A0A5Q2MFW9"/>
<name>A0A5Q2MFW9_9ACTN</name>
<dbReference type="KEGG" id="aef:GEV26_04075"/>
<gene>
    <name evidence="2" type="ORF">GEV26_04075</name>
</gene>
<protein>
    <submittedName>
        <fullName evidence="2">FBP domain-containing protein</fullName>
    </submittedName>
</protein>